<reference evidence="2 3" key="1">
    <citation type="submission" date="2016-04" db="EMBL/GenBank/DDBJ databases">
        <title>Draft Genome Sequences of Staphylococcus capitis Strain H36, S. capitis Strain H65, S. cohnii Strain H62, S. hominis Strain H69, Mycobacterium iranicum Strain H39, Plantibacter sp. Strain H53, Pseudomonas oryzihabitans Strain H72, and Microbacterium sp. Strain H83, isolated from residential settings.</title>
        <authorList>
            <person name="Lymperopoulou D."/>
            <person name="Adams R.I."/>
            <person name="Lindow S."/>
            <person name="Coil D.A."/>
            <person name="Jospin G."/>
            <person name="Eisen J.A."/>
        </authorList>
    </citation>
    <scope>NUCLEOTIDE SEQUENCE [LARGE SCALE GENOMIC DNA]</scope>
    <source>
        <strain evidence="2 3">H39</strain>
    </source>
</reference>
<dbReference type="RefSeq" id="WP_064283543.1">
    <property type="nucleotide sequence ID" value="NZ_LWCS01000039.1"/>
</dbReference>
<protein>
    <submittedName>
        <fullName evidence="2">Uncharacterized protein</fullName>
    </submittedName>
</protein>
<evidence type="ECO:0000256" key="1">
    <source>
        <dbReference type="SAM" id="Phobius"/>
    </source>
</evidence>
<keyword evidence="1" id="KW-1133">Transmembrane helix</keyword>
<dbReference type="EMBL" id="LWCS01000039">
    <property type="protein sequence ID" value="OAN35436.1"/>
    <property type="molecule type" value="Genomic_DNA"/>
</dbReference>
<accession>A0A178LQM2</accession>
<feature type="transmembrane region" description="Helical" evidence="1">
    <location>
        <begin position="18"/>
        <end position="38"/>
    </location>
</feature>
<evidence type="ECO:0000313" key="2">
    <source>
        <dbReference type="EMBL" id="OAN35436.1"/>
    </source>
</evidence>
<feature type="transmembrane region" description="Helical" evidence="1">
    <location>
        <begin position="50"/>
        <end position="69"/>
    </location>
</feature>
<dbReference type="STRING" id="912594.AWC12_28090"/>
<gene>
    <name evidence="2" type="ORF">A4X20_26165</name>
</gene>
<sequence length="73" mass="8064">MSTSVRRIMDYEMTLAEWFGTGLLLGAPHCVIGLVFSVFRPDYIEHADGVAKVAAFVGSVLFWPVLLFTDVCP</sequence>
<dbReference type="AlphaFoldDB" id="A0A178LQM2"/>
<evidence type="ECO:0000313" key="3">
    <source>
        <dbReference type="Proteomes" id="UP000078396"/>
    </source>
</evidence>
<comment type="caution">
    <text evidence="2">The sequence shown here is derived from an EMBL/GenBank/DDBJ whole genome shotgun (WGS) entry which is preliminary data.</text>
</comment>
<keyword evidence="1" id="KW-0812">Transmembrane</keyword>
<dbReference type="Proteomes" id="UP000078396">
    <property type="component" value="Unassembled WGS sequence"/>
</dbReference>
<name>A0A178LQM2_MYCIR</name>
<dbReference type="OrthoDB" id="4567248at2"/>
<proteinExistence type="predicted"/>
<keyword evidence="1" id="KW-0472">Membrane</keyword>
<organism evidence="2 3">
    <name type="scientific">Mycolicibacterium iranicum</name>
    <name type="common">Mycobacterium iranicum</name>
    <dbReference type="NCBI Taxonomy" id="912594"/>
    <lineage>
        <taxon>Bacteria</taxon>
        <taxon>Bacillati</taxon>
        <taxon>Actinomycetota</taxon>
        <taxon>Actinomycetes</taxon>
        <taxon>Mycobacteriales</taxon>
        <taxon>Mycobacteriaceae</taxon>
        <taxon>Mycolicibacterium</taxon>
    </lineage>
</organism>